<accession>A0A5E4NM55</accession>
<evidence type="ECO:0000313" key="2">
    <source>
        <dbReference type="Proteomes" id="UP000325440"/>
    </source>
</evidence>
<keyword evidence="2" id="KW-1185">Reference proteome</keyword>
<protein>
    <submittedName>
        <fullName evidence="1">Uncharacterized protein</fullName>
    </submittedName>
</protein>
<dbReference type="AlphaFoldDB" id="A0A5E4NM55"/>
<proteinExistence type="predicted"/>
<reference evidence="1 2" key="1">
    <citation type="submission" date="2019-08" db="EMBL/GenBank/DDBJ databases">
        <authorList>
            <person name="Alioto T."/>
            <person name="Alioto T."/>
            <person name="Gomez Garrido J."/>
        </authorList>
    </citation>
    <scope>NUCLEOTIDE SEQUENCE [LARGE SCALE GENOMIC DNA]</scope>
</reference>
<dbReference type="Proteomes" id="UP000325440">
    <property type="component" value="Unassembled WGS sequence"/>
</dbReference>
<gene>
    <name evidence="1" type="ORF">CINCED_3A014423</name>
</gene>
<organism evidence="1 2">
    <name type="scientific">Cinara cedri</name>
    <dbReference type="NCBI Taxonomy" id="506608"/>
    <lineage>
        <taxon>Eukaryota</taxon>
        <taxon>Metazoa</taxon>
        <taxon>Ecdysozoa</taxon>
        <taxon>Arthropoda</taxon>
        <taxon>Hexapoda</taxon>
        <taxon>Insecta</taxon>
        <taxon>Pterygota</taxon>
        <taxon>Neoptera</taxon>
        <taxon>Paraneoptera</taxon>
        <taxon>Hemiptera</taxon>
        <taxon>Sternorrhyncha</taxon>
        <taxon>Aphidomorpha</taxon>
        <taxon>Aphidoidea</taxon>
        <taxon>Aphididae</taxon>
        <taxon>Lachninae</taxon>
        <taxon>Cinara</taxon>
    </lineage>
</organism>
<sequence>MSFTFKNPNMIFSKGNKLYGVIFVFFLTTIPGNNGHKPKVPVAAEITIVPDQLVKLEDLPENVRNECKSYEEYLNDKIKEVTTMESVSDWCKQTHGQDATDRFRRLFDVNTSDKDSGIQVYVKLFNETTDENDTLTSDVIKNHADSAVPEVPQRVTAKSEYQLYEELLIIESKKITSIKNPKDWCKESDQYIKETIGESSKKMLS</sequence>
<dbReference type="EMBL" id="CABPRJ010001963">
    <property type="protein sequence ID" value="VVC42580.1"/>
    <property type="molecule type" value="Genomic_DNA"/>
</dbReference>
<name>A0A5E4NM55_9HEMI</name>
<evidence type="ECO:0000313" key="1">
    <source>
        <dbReference type="EMBL" id="VVC42580.1"/>
    </source>
</evidence>